<dbReference type="HOGENOM" id="CLU_2449441_0_0_9"/>
<proteinExistence type="predicted"/>
<feature type="transmembrane region" description="Helical" evidence="1">
    <location>
        <begin position="13"/>
        <end position="36"/>
    </location>
</feature>
<dbReference type="Proteomes" id="UP000011728">
    <property type="component" value="Chromosome"/>
</dbReference>
<evidence type="ECO:0000313" key="3">
    <source>
        <dbReference type="Proteomes" id="UP000011728"/>
    </source>
</evidence>
<evidence type="ECO:0000313" key="2">
    <source>
        <dbReference type="EMBL" id="AGF59411.1"/>
    </source>
</evidence>
<gene>
    <name evidence="2" type="ORF">Cspa_c56860</name>
</gene>
<dbReference type="KEGG" id="csr:Cspa_c56860"/>
<protein>
    <submittedName>
        <fullName evidence="2">Uncharacterized protein</fullName>
    </submittedName>
</protein>
<keyword evidence="1" id="KW-0812">Transmembrane</keyword>
<accession>M1MY02</accession>
<sequence length="89" mass="10673">MLKSILTDLIMKALIISLLIIIINFVWISANLIYLMKRKVILIMFKILIIKRVFRNILTLDKILYTSYRQAIQYIQHMHRINVMLSLVR</sequence>
<evidence type="ECO:0000256" key="1">
    <source>
        <dbReference type="SAM" id="Phobius"/>
    </source>
</evidence>
<dbReference type="AlphaFoldDB" id="M1MY02"/>
<keyword evidence="1" id="KW-1133">Transmembrane helix</keyword>
<dbReference type="EMBL" id="CP004121">
    <property type="protein sequence ID" value="AGF59411.1"/>
    <property type="molecule type" value="Genomic_DNA"/>
</dbReference>
<keyword evidence="1" id="KW-0472">Membrane</keyword>
<keyword evidence="3" id="KW-1185">Reference proteome</keyword>
<reference evidence="2 3" key="1">
    <citation type="submission" date="2013-02" db="EMBL/GenBank/DDBJ databases">
        <title>Genome sequence of Clostridium saccharoperbutylacetonicum N1-4(HMT).</title>
        <authorList>
            <person name="Poehlein A."/>
            <person name="Daniel R."/>
        </authorList>
    </citation>
    <scope>NUCLEOTIDE SEQUENCE [LARGE SCALE GENOMIC DNA]</scope>
    <source>
        <strain evidence="3">N1-4(HMT)</strain>
    </source>
</reference>
<organism evidence="2 3">
    <name type="scientific">Clostridium saccharoperbutylacetonicum N1-4(HMT)</name>
    <dbReference type="NCBI Taxonomy" id="931276"/>
    <lineage>
        <taxon>Bacteria</taxon>
        <taxon>Bacillati</taxon>
        <taxon>Bacillota</taxon>
        <taxon>Clostridia</taxon>
        <taxon>Eubacteriales</taxon>
        <taxon>Clostridiaceae</taxon>
        <taxon>Clostridium</taxon>
    </lineage>
</organism>
<name>M1MY02_9CLOT</name>